<comment type="subunit">
    <text evidence="7">Homodimer.</text>
</comment>
<feature type="binding site" evidence="7">
    <location>
        <position position="100"/>
    </location>
    <ligand>
        <name>shikimate</name>
        <dbReference type="ChEBI" id="CHEBI:36208"/>
    </ligand>
</feature>
<feature type="binding site" evidence="7">
    <location>
        <position position="60"/>
    </location>
    <ligand>
        <name>shikimate</name>
        <dbReference type="ChEBI" id="CHEBI:36208"/>
    </ligand>
</feature>
<sequence length="288" mass="31202">MQNSSFLVIGHPIGHTMSPFIHQRLFSLRGKTAEYGVKDIPIMDAEAFAQLRPLRGFNVTIPHKTTVIPFLDRLDRKAEVFGSVNTVSNDGGVLTGYTTDGIGFLHAIEAEGASVSGKVLMLGSGGAARVVAYETALAGGELTIAARSPEKAELLARDVRDAVPGSRIRCLPLSDLETQREEYDLAVNTTPVGMYPKTGVSVIPKEVISRCSAVFDAVYNPDQTEFIRLAEKCGKTAVRGMAMLVWQAAAAHTIWDGSTYTAEEIDTICRDAVADMERSFYAKKEGEE</sequence>
<keyword evidence="5 7" id="KW-0560">Oxidoreductase</keyword>
<dbReference type="Proteomes" id="UP000886785">
    <property type="component" value="Unassembled WGS sequence"/>
</dbReference>
<organism evidence="9 10">
    <name type="scientific">Candidatus Gallacutalibacter pullicola</name>
    <dbReference type="NCBI Taxonomy" id="2840830"/>
    <lineage>
        <taxon>Bacteria</taxon>
        <taxon>Bacillati</taxon>
        <taxon>Bacillota</taxon>
        <taxon>Clostridia</taxon>
        <taxon>Eubacteriales</taxon>
        <taxon>Candidatus Gallacutalibacter</taxon>
    </lineage>
</organism>
<evidence type="ECO:0000256" key="1">
    <source>
        <dbReference type="ARBA" id="ARBA00004871"/>
    </source>
</evidence>
<comment type="pathway">
    <text evidence="1 7">Metabolic intermediate biosynthesis; chorismate biosynthesis; chorismate from D-erythrose 4-phosphate and phosphoenolpyruvate: step 4/7.</text>
</comment>
<dbReference type="PANTHER" id="PTHR21089:SF1">
    <property type="entry name" value="BIFUNCTIONAL 3-DEHYDROQUINATE DEHYDRATASE_SHIKIMATE DEHYDROGENASE, CHLOROPLASTIC"/>
    <property type="match status" value="1"/>
</dbReference>
<gene>
    <name evidence="7 9" type="primary">aroE</name>
    <name evidence="9" type="ORF">IAA54_02550</name>
</gene>
<reference evidence="9" key="1">
    <citation type="submission" date="2020-10" db="EMBL/GenBank/DDBJ databases">
        <authorList>
            <person name="Gilroy R."/>
        </authorList>
    </citation>
    <scope>NUCLEOTIDE SEQUENCE</scope>
    <source>
        <strain evidence="9">ChiSjej1B19-7085</strain>
    </source>
</reference>
<dbReference type="CDD" id="cd01065">
    <property type="entry name" value="NAD_bind_Shikimate_DH"/>
    <property type="match status" value="1"/>
</dbReference>
<feature type="binding site" evidence="7">
    <location>
        <position position="240"/>
    </location>
    <ligand>
        <name>NADP(+)</name>
        <dbReference type="ChEBI" id="CHEBI:58349"/>
    </ligand>
</feature>
<dbReference type="Gene3D" id="3.40.50.720">
    <property type="entry name" value="NAD(P)-binding Rossmann-like Domain"/>
    <property type="match status" value="1"/>
</dbReference>
<dbReference type="AlphaFoldDB" id="A0A9D1DPD1"/>
<evidence type="ECO:0000256" key="5">
    <source>
        <dbReference type="ARBA" id="ARBA00023002"/>
    </source>
</evidence>
<dbReference type="InterPro" id="IPR046346">
    <property type="entry name" value="Aminoacid_DH-like_N_sf"/>
</dbReference>
<accession>A0A9D1DPD1</accession>
<dbReference type="InterPro" id="IPR013708">
    <property type="entry name" value="Shikimate_DH-bd_N"/>
</dbReference>
<evidence type="ECO:0000256" key="2">
    <source>
        <dbReference type="ARBA" id="ARBA00012962"/>
    </source>
</evidence>
<feature type="binding site" evidence="7">
    <location>
        <position position="217"/>
    </location>
    <ligand>
        <name>NADP(+)</name>
        <dbReference type="ChEBI" id="CHEBI:58349"/>
    </ligand>
</feature>
<keyword evidence="3 7" id="KW-0028">Amino-acid biosynthesis</keyword>
<name>A0A9D1DPD1_9FIRM</name>
<dbReference type="GO" id="GO:0008652">
    <property type="term" value="P:amino acid biosynthetic process"/>
    <property type="evidence" value="ECO:0007669"/>
    <property type="project" value="UniProtKB-KW"/>
</dbReference>
<feature type="active site" description="Proton acceptor" evidence="7">
    <location>
        <position position="64"/>
    </location>
</feature>
<dbReference type="InterPro" id="IPR022893">
    <property type="entry name" value="Shikimate_DH_fam"/>
</dbReference>
<dbReference type="GO" id="GO:0019632">
    <property type="term" value="P:shikimate metabolic process"/>
    <property type="evidence" value="ECO:0007669"/>
    <property type="project" value="InterPro"/>
</dbReference>
<evidence type="ECO:0000256" key="3">
    <source>
        <dbReference type="ARBA" id="ARBA00022605"/>
    </source>
</evidence>
<comment type="catalytic activity">
    <reaction evidence="7">
        <text>shikimate + NADP(+) = 3-dehydroshikimate + NADPH + H(+)</text>
        <dbReference type="Rhea" id="RHEA:17737"/>
        <dbReference type="ChEBI" id="CHEBI:15378"/>
        <dbReference type="ChEBI" id="CHEBI:16630"/>
        <dbReference type="ChEBI" id="CHEBI:36208"/>
        <dbReference type="ChEBI" id="CHEBI:57783"/>
        <dbReference type="ChEBI" id="CHEBI:58349"/>
        <dbReference type="EC" id="1.1.1.25"/>
    </reaction>
</comment>
<feature type="binding site" evidence="7">
    <location>
        <position position="85"/>
    </location>
    <ligand>
        <name>shikimate</name>
        <dbReference type="ChEBI" id="CHEBI:36208"/>
    </ligand>
</feature>
<dbReference type="SUPFAM" id="SSF51735">
    <property type="entry name" value="NAD(P)-binding Rossmann-fold domains"/>
    <property type="match status" value="1"/>
</dbReference>
<dbReference type="GO" id="GO:0004764">
    <property type="term" value="F:shikimate 3-dehydrogenase (NADP+) activity"/>
    <property type="evidence" value="ECO:0007669"/>
    <property type="project" value="UniProtKB-UniRule"/>
</dbReference>
<dbReference type="Gene3D" id="3.40.50.10860">
    <property type="entry name" value="Leucine Dehydrogenase, chain A, domain 1"/>
    <property type="match status" value="1"/>
</dbReference>
<dbReference type="HAMAP" id="MF_00222">
    <property type="entry name" value="Shikimate_DH_AroE"/>
    <property type="match status" value="1"/>
</dbReference>
<dbReference type="PANTHER" id="PTHR21089">
    <property type="entry name" value="SHIKIMATE DEHYDROGENASE"/>
    <property type="match status" value="1"/>
</dbReference>
<dbReference type="InterPro" id="IPR036291">
    <property type="entry name" value="NAD(P)-bd_dom_sf"/>
</dbReference>
<dbReference type="InterPro" id="IPR011342">
    <property type="entry name" value="Shikimate_DH"/>
</dbReference>
<comment type="caution">
    <text evidence="7">Lacks conserved residue(s) required for the propagation of feature annotation.</text>
</comment>
<dbReference type="GO" id="GO:0009423">
    <property type="term" value="P:chorismate biosynthetic process"/>
    <property type="evidence" value="ECO:0007669"/>
    <property type="project" value="UniProtKB-UniRule"/>
</dbReference>
<comment type="similarity">
    <text evidence="7">Belongs to the shikimate dehydrogenase family.</text>
</comment>
<feature type="binding site" evidence="7">
    <location>
        <position position="247"/>
    </location>
    <ligand>
        <name>shikimate</name>
        <dbReference type="ChEBI" id="CHEBI:36208"/>
    </ligand>
</feature>
<evidence type="ECO:0000313" key="10">
    <source>
        <dbReference type="Proteomes" id="UP000886785"/>
    </source>
</evidence>
<feature type="binding site" evidence="7">
    <location>
        <begin position="123"/>
        <end position="127"/>
    </location>
    <ligand>
        <name>NADP(+)</name>
        <dbReference type="ChEBI" id="CHEBI:58349"/>
    </ligand>
</feature>
<feature type="binding site" evidence="7">
    <location>
        <begin position="16"/>
        <end position="18"/>
    </location>
    <ligand>
        <name>shikimate</name>
        <dbReference type="ChEBI" id="CHEBI:36208"/>
    </ligand>
</feature>
<dbReference type="EMBL" id="DVHF01000033">
    <property type="protein sequence ID" value="HIR56521.1"/>
    <property type="molecule type" value="Genomic_DNA"/>
</dbReference>
<dbReference type="EC" id="1.1.1.25" evidence="2 7"/>
<proteinExistence type="inferred from homology"/>
<evidence type="ECO:0000259" key="8">
    <source>
        <dbReference type="Pfam" id="PF08501"/>
    </source>
</evidence>
<keyword evidence="4 7" id="KW-0521">NADP</keyword>
<feature type="domain" description="Shikimate dehydrogenase substrate binding N-terminal" evidence="8">
    <location>
        <begin position="8"/>
        <end position="87"/>
    </location>
</feature>
<evidence type="ECO:0000256" key="6">
    <source>
        <dbReference type="ARBA" id="ARBA00023141"/>
    </source>
</evidence>
<dbReference type="GO" id="GO:0005829">
    <property type="term" value="C:cytosol"/>
    <property type="evidence" value="ECO:0007669"/>
    <property type="project" value="TreeGrafter"/>
</dbReference>
<evidence type="ECO:0000313" key="9">
    <source>
        <dbReference type="EMBL" id="HIR56521.1"/>
    </source>
</evidence>
<evidence type="ECO:0000256" key="7">
    <source>
        <dbReference type="HAMAP-Rule" id="MF_00222"/>
    </source>
</evidence>
<dbReference type="Pfam" id="PF08501">
    <property type="entry name" value="Shikimate_dh_N"/>
    <property type="match status" value="1"/>
</dbReference>
<comment type="function">
    <text evidence="7">Involved in the biosynthesis of the chorismate, which leads to the biosynthesis of aromatic amino acids. Catalyzes the reversible NADPH linked reduction of 3-dehydroshikimate (DHSA) to yield shikimate (SA).</text>
</comment>
<feature type="binding site" evidence="7">
    <location>
        <position position="219"/>
    </location>
    <ligand>
        <name>shikimate</name>
        <dbReference type="ChEBI" id="CHEBI:36208"/>
    </ligand>
</feature>
<keyword evidence="6 7" id="KW-0057">Aromatic amino acid biosynthesis</keyword>
<evidence type="ECO:0000256" key="4">
    <source>
        <dbReference type="ARBA" id="ARBA00022857"/>
    </source>
</evidence>
<dbReference type="GO" id="GO:0050661">
    <property type="term" value="F:NADP binding"/>
    <property type="evidence" value="ECO:0007669"/>
    <property type="project" value="InterPro"/>
</dbReference>
<comment type="caution">
    <text evidence="9">The sequence shown here is derived from an EMBL/GenBank/DDBJ whole genome shotgun (WGS) entry which is preliminary data.</text>
</comment>
<dbReference type="NCBIfam" id="TIGR00507">
    <property type="entry name" value="aroE"/>
    <property type="match status" value="1"/>
</dbReference>
<dbReference type="GO" id="GO:0009073">
    <property type="term" value="P:aromatic amino acid family biosynthetic process"/>
    <property type="evidence" value="ECO:0007669"/>
    <property type="project" value="UniProtKB-KW"/>
</dbReference>
<protein>
    <recommendedName>
        <fullName evidence="2 7">Shikimate dehydrogenase (NADP(+))</fullName>
        <shortName evidence="7">SDH</shortName>
        <ecNumber evidence="2 7">1.1.1.25</ecNumber>
    </recommendedName>
</protein>
<reference evidence="9" key="2">
    <citation type="journal article" date="2021" name="PeerJ">
        <title>Extensive microbial diversity within the chicken gut microbiome revealed by metagenomics and culture.</title>
        <authorList>
            <person name="Gilroy R."/>
            <person name="Ravi A."/>
            <person name="Getino M."/>
            <person name="Pursley I."/>
            <person name="Horton D.L."/>
            <person name="Alikhan N.F."/>
            <person name="Baker D."/>
            <person name="Gharbi K."/>
            <person name="Hall N."/>
            <person name="Watson M."/>
            <person name="Adriaenssens E.M."/>
            <person name="Foster-Nyarko E."/>
            <person name="Jarju S."/>
            <person name="Secka A."/>
            <person name="Antonio M."/>
            <person name="Oren A."/>
            <person name="Chaudhuri R.R."/>
            <person name="La Ragione R."/>
            <person name="Hildebrand F."/>
            <person name="Pallen M.J."/>
        </authorList>
    </citation>
    <scope>NUCLEOTIDE SEQUENCE</scope>
    <source>
        <strain evidence="9">ChiSjej1B19-7085</strain>
    </source>
</reference>
<dbReference type="SUPFAM" id="SSF53223">
    <property type="entry name" value="Aminoacid dehydrogenase-like, N-terminal domain"/>
    <property type="match status" value="1"/>
</dbReference>